<dbReference type="Pfam" id="PF08481">
    <property type="entry name" value="GBS_Bsp-like"/>
    <property type="match status" value="1"/>
</dbReference>
<dbReference type="GO" id="GO:0005886">
    <property type="term" value="C:plasma membrane"/>
    <property type="evidence" value="ECO:0007669"/>
    <property type="project" value="UniProtKB-SubCell"/>
</dbReference>
<evidence type="ECO:0000313" key="10">
    <source>
        <dbReference type="Proteomes" id="UP000095485"/>
    </source>
</evidence>
<evidence type="ECO:0000313" key="9">
    <source>
        <dbReference type="EMBL" id="CUP12624.1"/>
    </source>
</evidence>
<dbReference type="EMBL" id="CZAY01000003">
    <property type="protein sequence ID" value="CUP12624.1"/>
    <property type="molecule type" value="Genomic_DNA"/>
</dbReference>
<keyword evidence="3" id="KW-1003">Cell membrane</keyword>
<dbReference type="Pfam" id="PF00884">
    <property type="entry name" value="Sulfatase"/>
    <property type="match status" value="1"/>
</dbReference>
<dbReference type="InterPro" id="IPR050448">
    <property type="entry name" value="OpgB/LTA_synthase_biosynth"/>
</dbReference>
<dbReference type="InterPro" id="IPR017850">
    <property type="entry name" value="Alkaline_phosphatase_core_sf"/>
</dbReference>
<proteinExistence type="predicted"/>
<dbReference type="OrthoDB" id="9760224at2"/>
<dbReference type="GeneID" id="96227788"/>
<reference evidence="9 10" key="1">
    <citation type="submission" date="2015-09" db="EMBL/GenBank/DDBJ databases">
        <authorList>
            <consortium name="Pathogen Informatics"/>
        </authorList>
    </citation>
    <scope>NUCLEOTIDE SEQUENCE [LARGE SCALE GENOMIC DNA]</scope>
    <source>
        <strain evidence="9 10">2789STDY5834914</strain>
    </source>
</reference>
<dbReference type="InterPro" id="IPR013688">
    <property type="entry name" value="GBS_Bsp-like"/>
</dbReference>
<gene>
    <name evidence="9" type="primary">ltaS2</name>
    <name evidence="9" type="ORF">ERS852526_00483</name>
</gene>
<evidence type="ECO:0000256" key="6">
    <source>
        <dbReference type="ARBA" id="ARBA00023136"/>
    </source>
</evidence>
<dbReference type="PANTHER" id="PTHR47371">
    <property type="entry name" value="LIPOTEICHOIC ACID SYNTHASE"/>
    <property type="match status" value="1"/>
</dbReference>
<dbReference type="Gene3D" id="2.60.40.3760">
    <property type="match status" value="1"/>
</dbReference>
<keyword evidence="6 7" id="KW-0472">Membrane</keyword>
<sequence>MKKKHKIILVAGLVLSTILALLASLLAFSAKWMFKTWTNLTMDELVYHLTAPLEGTNTDMIKDYCNECAVPAILILGCILFVIAANRKHAGILKKIAIVCFAGAVAVTGITVGVTWNGLDVSNYMKGQSTYSTFIDDNYIDPSSVNITFPEQKRNLIYIFLESMEMTYADKENGGAFKQNVIPELTQLAQENEDFSGKSNKLNGGYSMPGTTWTMGAMFGQTSGLPLNTSIDANGMDTQDSFFPGITTLGDILQNEGYSQTLLIGSEATFGGRKLYFTDHGQYDIMDYDYAHDNGLISEDYKVWWGYEDEKLFGFAKEKLLELSQQDNPFNLTMLTVDTHFEDGYVCDICPDTFGDNQYANVMACSSRQVKEFVDWVQQQDFAADTTIVISGDHPTMDSDFCEDVDKDYERRVYTTYINAGAEKQTNEKRNYTTFDNFPTTLAAMGVEIEGDRLGLGTNLYSTQQTLTERFGIEKEEKELKRKSKLLNQMAQIDKKKYEEEIAAQTDPTAKAKAGKYNAETEEIPITVKKVQYADKGIQSIMAAVWKYDDQSDLQWVPLAMYDGDVWKGNINISGYDSPEGAYNIHLYLVDGNGDLYNIACTSKNIKINNE</sequence>
<evidence type="ECO:0000256" key="3">
    <source>
        <dbReference type="ARBA" id="ARBA00022475"/>
    </source>
</evidence>
<dbReference type="Proteomes" id="UP000095485">
    <property type="component" value="Unassembled WGS sequence"/>
</dbReference>
<keyword evidence="5 7" id="KW-1133">Transmembrane helix</keyword>
<protein>
    <submittedName>
        <fullName evidence="9">Lipoteichoic acid synthase 2</fullName>
    </submittedName>
</protein>
<name>A0A174KKH0_9FIRM</name>
<comment type="pathway">
    <text evidence="2">Cell wall biogenesis; lipoteichoic acid biosynthesis.</text>
</comment>
<evidence type="ECO:0000256" key="4">
    <source>
        <dbReference type="ARBA" id="ARBA00022692"/>
    </source>
</evidence>
<comment type="subcellular location">
    <subcellularLocation>
        <location evidence="1">Cell membrane</location>
        <topology evidence="1">Multi-pass membrane protein</topology>
    </subcellularLocation>
</comment>
<evidence type="ECO:0000256" key="2">
    <source>
        <dbReference type="ARBA" id="ARBA00004936"/>
    </source>
</evidence>
<dbReference type="SUPFAM" id="SSF53649">
    <property type="entry name" value="Alkaline phosphatase-like"/>
    <property type="match status" value="1"/>
</dbReference>
<feature type="transmembrane region" description="Helical" evidence="7">
    <location>
        <begin position="69"/>
        <end position="86"/>
    </location>
</feature>
<feature type="transmembrane region" description="Helical" evidence="7">
    <location>
        <begin position="98"/>
        <end position="119"/>
    </location>
</feature>
<keyword evidence="4 7" id="KW-0812">Transmembrane</keyword>
<evidence type="ECO:0000256" key="5">
    <source>
        <dbReference type="ARBA" id="ARBA00022989"/>
    </source>
</evidence>
<dbReference type="CDD" id="cd16015">
    <property type="entry name" value="LTA_synthase"/>
    <property type="match status" value="1"/>
</dbReference>
<evidence type="ECO:0000259" key="8">
    <source>
        <dbReference type="Pfam" id="PF00884"/>
    </source>
</evidence>
<feature type="domain" description="Sulfatase N-terminal" evidence="8">
    <location>
        <begin position="154"/>
        <end position="446"/>
    </location>
</feature>
<organism evidence="9 10">
    <name type="scientific">Dorea longicatena</name>
    <dbReference type="NCBI Taxonomy" id="88431"/>
    <lineage>
        <taxon>Bacteria</taxon>
        <taxon>Bacillati</taxon>
        <taxon>Bacillota</taxon>
        <taxon>Clostridia</taxon>
        <taxon>Lachnospirales</taxon>
        <taxon>Lachnospiraceae</taxon>
        <taxon>Dorea</taxon>
    </lineage>
</organism>
<dbReference type="PANTHER" id="PTHR47371:SF3">
    <property type="entry name" value="PHOSPHOGLYCEROL TRANSFERASE I"/>
    <property type="match status" value="1"/>
</dbReference>
<evidence type="ECO:0000256" key="1">
    <source>
        <dbReference type="ARBA" id="ARBA00004651"/>
    </source>
</evidence>
<dbReference type="AlphaFoldDB" id="A0A174KKH0"/>
<dbReference type="Gene3D" id="3.40.720.10">
    <property type="entry name" value="Alkaline Phosphatase, subunit A"/>
    <property type="match status" value="1"/>
</dbReference>
<evidence type="ECO:0000256" key="7">
    <source>
        <dbReference type="SAM" id="Phobius"/>
    </source>
</evidence>
<dbReference type="RefSeq" id="WP_055281670.1">
    <property type="nucleotide sequence ID" value="NZ_CZAY01000003.1"/>
</dbReference>
<dbReference type="InterPro" id="IPR000917">
    <property type="entry name" value="Sulfatase_N"/>
</dbReference>
<accession>A0A174KKH0</accession>